<reference evidence="2" key="2">
    <citation type="submission" date="2020-10" db="EMBL/GenBank/DDBJ databases">
        <authorList>
            <person name="Cooper E.A."/>
            <person name="Brenton Z.W."/>
            <person name="Flinn B.S."/>
            <person name="Jenkins J."/>
            <person name="Shu S."/>
            <person name="Flowers D."/>
            <person name="Luo F."/>
            <person name="Wang Y."/>
            <person name="Xia P."/>
            <person name="Barry K."/>
            <person name="Daum C."/>
            <person name="Lipzen A."/>
            <person name="Yoshinaga Y."/>
            <person name="Schmutz J."/>
            <person name="Saski C."/>
            <person name="Vermerris W."/>
            <person name="Kresovich S."/>
        </authorList>
    </citation>
    <scope>NUCLEOTIDE SEQUENCE</scope>
</reference>
<feature type="region of interest" description="Disordered" evidence="1">
    <location>
        <begin position="264"/>
        <end position="303"/>
    </location>
</feature>
<dbReference type="EMBL" id="CM027689">
    <property type="protein sequence ID" value="KAG0513074.1"/>
    <property type="molecule type" value="Genomic_DNA"/>
</dbReference>
<dbReference type="Proteomes" id="UP000807115">
    <property type="component" value="Chromosome 10"/>
</dbReference>
<reference evidence="2" key="1">
    <citation type="journal article" date="2019" name="BMC Genomics">
        <title>A new reference genome for Sorghum bicolor reveals high levels of sequence similarity between sweet and grain genotypes: implications for the genetics of sugar metabolism.</title>
        <authorList>
            <person name="Cooper E.A."/>
            <person name="Brenton Z.W."/>
            <person name="Flinn B.S."/>
            <person name="Jenkins J."/>
            <person name="Shu S."/>
            <person name="Flowers D."/>
            <person name="Luo F."/>
            <person name="Wang Y."/>
            <person name="Xia P."/>
            <person name="Barry K."/>
            <person name="Daum C."/>
            <person name="Lipzen A."/>
            <person name="Yoshinaga Y."/>
            <person name="Schmutz J."/>
            <person name="Saski C."/>
            <person name="Vermerris W."/>
            <person name="Kresovich S."/>
        </authorList>
    </citation>
    <scope>NUCLEOTIDE SEQUENCE</scope>
</reference>
<evidence type="ECO:0000313" key="2">
    <source>
        <dbReference type="EMBL" id="KAG0513074.1"/>
    </source>
</evidence>
<evidence type="ECO:0000313" key="3">
    <source>
        <dbReference type="Proteomes" id="UP000807115"/>
    </source>
</evidence>
<feature type="compositionally biased region" description="Pro residues" evidence="1">
    <location>
        <begin position="24"/>
        <end position="33"/>
    </location>
</feature>
<accession>A0A921PZP4</accession>
<evidence type="ECO:0000256" key="1">
    <source>
        <dbReference type="SAM" id="MobiDB-lite"/>
    </source>
</evidence>
<feature type="compositionally biased region" description="Polar residues" evidence="1">
    <location>
        <begin position="294"/>
        <end position="303"/>
    </location>
</feature>
<feature type="region of interest" description="Disordered" evidence="1">
    <location>
        <begin position="66"/>
        <end position="93"/>
    </location>
</feature>
<protein>
    <submittedName>
        <fullName evidence="2">Uncharacterized protein</fullName>
    </submittedName>
</protein>
<feature type="compositionally biased region" description="Low complexity" evidence="1">
    <location>
        <begin position="116"/>
        <end position="137"/>
    </location>
</feature>
<gene>
    <name evidence="2" type="ORF">BDA96_10G069700</name>
</gene>
<proteinExistence type="predicted"/>
<feature type="compositionally biased region" description="Low complexity" evidence="1">
    <location>
        <begin position="264"/>
        <end position="293"/>
    </location>
</feature>
<feature type="region of interest" description="Disordered" evidence="1">
    <location>
        <begin position="112"/>
        <end position="190"/>
    </location>
</feature>
<sequence>MALVEHRASSLALACTPSRTRPAAAPPPYTPPLRPGGSRALAWLSSGLPPLLAASILICSLPRPRPHPDGRPDALSARSSAARPSRWPGALALRPPSSLELIGAVESKPGVAYGQSPEAQNSEAPAPAPAPAEACSAVSGRSFEEAGPDAQTPVHALSPRSRPRPSFPAPAPAPPDSIPPDLPTMPHHGNHRSGALNVCCPLRIHSPSVVRHLDVRRRPHRLRDAVAGTAGSRERAVRPCRVGLRVFDDLSITLNVPPSLRAGTTAVAAPASPSRPPAQSTSPSRPSTHSSRSAQPPATTYVS</sequence>
<dbReference type="AlphaFoldDB" id="A0A921PZP4"/>
<feature type="region of interest" description="Disordered" evidence="1">
    <location>
        <begin position="14"/>
        <end position="33"/>
    </location>
</feature>
<name>A0A921PZP4_SORBI</name>
<comment type="caution">
    <text evidence="2">The sequence shown here is derived from an EMBL/GenBank/DDBJ whole genome shotgun (WGS) entry which is preliminary data.</text>
</comment>
<feature type="compositionally biased region" description="Pro residues" evidence="1">
    <location>
        <begin position="165"/>
        <end position="183"/>
    </location>
</feature>
<feature type="compositionally biased region" description="Low complexity" evidence="1">
    <location>
        <begin position="73"/>
        <end position="86"/>
    </location>
</feature>
<organism evidence="2 3">
    <name type="scientific">Sorghum bicolor</name>
    <name type="common">Sorghum</name>
    <name type="synonym">Sorghum vulgare</name>
    <dbReference type="NCBI Taxonomy" id="4558"/>
    <lineage>
        <taxon>Eukaryota</taxon>
        <taxon>Viridiplantae</taxon>
        <taxon>Streptophyta</taxon>
        <taxon>Embryophyta</taxon>
        <taxon>Tracheophyta</taxon>
        <taxon>Spermatophyta</taxon>
        <taxon>Magnoliopsida</taxon>
        <taxon>Liliopsida</taxon>
        <taxon>Poales</taxon>
        <taxon>Poaceae</taxon>
        <taxon>PACMAD clade</taxon>
        <taxon>Panicoideae</taxon>
        <taxon>Andropogonodae</taxon>
        <taxon>Andropogoneae</taxon>
        <taxon>Sorghinae</taxon>
        <taxon>Sorghum</taxon>
    </lineage>
</organism>